<dbReference type="GO" id="GO:0019509">
    <property type="term" value="P:L-methionine salvage from methylthioadenosine"/>
    <property type="evidence" value="ECO:0007669"/>
    <property type="project" value="UniProtKB-UniRule"/>
</dbReference>
<comment type="similarity">
    <text evidence="5">Belongs to the EIF-2B alpha/beta/delta subunits family. MtnA subfamily.</text>
</comment>
<dbReference type="HAMAP" id="MF_01678">
    <property type="entry name" value="Salvage_MtnA"/>
    <property type="match status" value="1"/>
</dbReference>
<dbReference type="InterPro" id="IPR011559">
    <property type="entry name" value="Initiation_fac_2B_a/b/d"/>
</dbReference>
<evidence type="ECO:0000256" key="1">
    <source>
        <dbReference type="ARBA" id="ARBA00023235"/>
    </source>
</evidence>
<dbReference type="Gene3D" id="3.40.50.10470">
    <property type="entry name" value="Translation initiation factor eif-2b, domain 2"/>
    <property type="match status" value="1"/>
</dbReference>
<feature type="site" description="Transition state stabilizer" evidence="5">
    <location>
        <position position="154"/>
    </location>
</feature>
<feature type="binding site" evidence="5">
    <location>
        <position position="193"/>
    </location>
    <ligand>
        <name>substrate</name>
    </ligand>
</feature>
<protein>
    <recommendedName>
        <fullName evidence="5">Methylthioribose-1-phosphate isomerase</fullName>
        <shortName evidence="5">M1Pi</shortName>
        <shortName evidence="5">MTR-1-P isomerase</shortName>
        <ecNumber evidence="5">5.3.1.23</ecNumber>
    </recommendedName>
    <alternativeName>
        <fullName evidence="5">S-methyl-5-thioribose-1-phosphate isomerase</fullName>
    </alternativeName>
</protein>
<comment type="function">
    <text evidence="4">Catalyzes the interconversion of methylthioribose-1-phosphate (MTR-1-P) into methylthioribulose-1-phosphate (MTRu-1-P). Also catalyzes the interconversion of 5-deoxyribose 1-phosphate and 5-deoxyribulose 1-phosphate. Part of a bifunctional DHAP-shunt salvage pathway for SAM by-products.</text>
</comment>
<dbReference type="EC" id="5.3.1.23" evidence="5"/>
<evidence type="ECO:0000256" key="2">
    <source>
        <dbReference type="ARBA" id="ARBA00050906"/>
    </source>
</evidence>
<evidence type="ECO:0000256" key="4">
    <source>
        <dbReference type="ARBA" id="ARBA00058145"/>
    </source>
</evidence>
<gene>
    <name evidence="5 6" type="primary">mtnA</name>
    <name evidence="6" type="ORF">VCB98_11315</name>
</gene>
<dbReference type="RefSeq" id="WP_346052619.1">
    <property type="nucleotide sequence ID" value="NZ_JAYGII010000031.1"/>
</dbReference>
<comment type="catalytic activity">
    <reaction evidence="3">
        <text>5-(methylsulfanyl)-alpha-D-ribose 1-phosphate = 5-(methylsulfanyl)-D-ribulose 1-phosphate</text>
        <dbReference type="Rhea" id="RHEA:19989"/>
        <dbReference type="ChEBI" id="CHEBI:58533"/>
        <dbReference type="ChEBI" id="CHEBI:58548"/>
        <dbReference type="EC" id="5.3.1.23"/>
    </reaction>
    <physiologicalReaction direction="left-to-right" evidence="3">
        <dbReference type="Rhea" id="RHEA:19990"/>
    </physiologicalReaction>
</comment>
<feature type="active site" description="Proton donor" evidence="5">
    <location>
        <position position="234"/>
    </location>
</feature>
<dbReference type="Pfam" id="PF01008">
    <property type="entry name" value="IF-2B"/>
    <property type="match status" value="1"/>
</dbReference>
<dbReference type="InterPro" id="IPR037171">
    <property type="entry name" value="NagB/RpiA_transferase-like"/>
</dbReference>
<evidence type="ECO:0000313" key="6">
    <source>
        <dbReference type="EMBL" id="MEA5446408.1"/>
    </source>
</evidence>
<reference evidence="6 7" key="1">
    <citation type="submission" date="2023-12" db="EMBL/GenBank/DDBJ databases">
        <title>Whole-genome sequencing of halo(alkali)philic microorganisms from hypersaline lakes.</title>
        <authorList>
            <person name="Sorokin D.Y."/>
            <person name="Merkel A.Y."/>
            <person name="Messina E."/>
            <person name="Yakimov M."/>
        </authorList>
    </citation>
    <scope>NUCLEOTIDE SEQUENCE [LARGE SCALE GENOMIC DNA]</scope>
    <source>
        <strain evidence="6 7">AB-CW1</strain>
    </source>
</reference>
<dbReference type="EMBL" id="JAYGII010000031">
    <property type="protein sequence ID" value="MEA5446408.1"/>
    <property type="molecule type" value="Genomic_DNA"/>
</dbReference>
<dbReference type="NCBIfam" id="NF004326">
    <property type="entry name" value="PRK05720.1"/>
    <property type="match status" value="1"/>
</dbReference>
<comment type="caution">
    <text evidence="6">The sequence shown here is derived from an EMBL/GenBank/DDBJ whole genome shotgun (WGS) entry which is preliminary data.</text>
</comment>
<sequence>MLKPLLWKPEEGVLEVLDQRLLPAETRWLRCDSASAVAEAIAGMAVRGAPAIGIAAAWGAVLAIRSVAGQEDWRQGFDRQMAALGAVRPTAVNLGWAINRMRESVAGVERAEDAVSACEAEAARIEAADLAANRRIGELGSRLLPDGVTVLTHCNTGALATGGHGTALGIIRSAWERGALKGVIATETRPWLQGARLTSWELAEDGIPVSLIVDSAAAALMAAGRVDAVIIGADRISRQGDVANKIGSYGLAVAARAHDIPFIVAAPSSTIDPRLARGDDIEIEHREASEIWAAAGLSRAPKGVETLNPAFDITPAGLVSAIVTEKGICSPAEGQGMELLQPSA</sequence>
<feature type="binding site" evidence="5">
    <location>
        <begin position="47"/>
        <end position="49"/>
    </location>
    <ligand>
        <name>substrate</name>
    </ligand>
</feature>
<evidence type="ECO:0000256" key="3">
    <source>
        <dbReference type="ARBA" id="ARBA00051169"/>
    </source>
</evidence>
<name>A0AAP6JGH1_9GAMM</name>
<dbReference type="GO" id="GO:0046523">
    <property type="term" value="F:S-methyl-5-thioribose-1-phosphate isomerase activity"/>
    <property type="evidence" value="ECO:0007669"/>
    <property type="project" value="UniProtKB-UniRule"/>
</dbReference>
<dbReference type="AlphaFoldDB" id="A0AAP6JGH1"/>
<dbReference type="PANTHER" id="PTHR43475">
    <property type="entry name" value="METHYLTHIORIBOSE-1-PHOSPHATE ISOMERASE"/>
    <property type="match status" value="1"/>
</dbReference>
<comment type="pathway">
    <text evidence="5">Amino-acid biosynthesis; L-methionine biosynthesis via salvage pathway; L-methionine from S-methyl-5-thio-alpha-D-ribose 1-phosphate: step 1/6.</text>
</comment>
<keyword evidence="5" id="KW-0486">Methionine biosynthesis</keyword>
<feature type="binding site" evidence="5">
    <location>
        <position position="88"/>
    </location>
    <ligand>
        <name>substrate</name>
    </ligand>
</feature>
<feature type="binding site" evidence="5">
    <location>
        <begin position="244"/>
        <end position="245"/>
    </location>
    <ligand>
        <name>substrate</name>
    </ligand>
</feature>
<dbReference type="FunFam" id="1.20.120.420:FF:000003">
    <property type="entry name" value="Methylthioribose-1-phosphate isomerase"/>
    <property type="match status" value="1"/>
</dbReference>
<dbReference type="NCBIfam" id="TIGR00512">
    <property type="entry name" value="salvage_mtnA"/>
    <property type="match status" value="1"/>
</dbReference>
<dbReference type="Proteomes" id="UP001302316">
    <property type="component" value="Unassembled WGS sequence"/>
</dbReference>
<dbReference type="InterPro" id="IPR027363">
    <property type="entry name" value="M1Pi_N"/>
</dbReference>
<organism evidence="6 7">
    <name type="scientific">Natronospira elongata</name>
    <dbReference type="NCBI Taxonomy" id="3110268"/>
    <lineage>
        <taxon>Bacteria</taxon>
        <taxon>Pseudomonadati</taxon>
        <taxon>Pseudomonadota</taxon>
        <taxon>Gammaproteobacteria</taxon>
        <taxon>Natronospirales</taxon>
        <taxon>Natronospiraceae</taxon>
        <taxon>Natronospira</taxon>
    </lineage>
</organism>
<dbReference type="SUPFAM" id="SSF100950">
    <property type="entry name" value="NagB/RpiA/CoA transferase-like"/>
    <property type="match status" value="1"/>
</dbReference>
<dbReference type="InterPro" id="IPR042529">
    <property type="entry name" value="IF_2B-like_C"/>
</dbReference>
<keyword evidence="7" id="KW-1185">Reference proteome</keyword>
<dbReference type="PANTHER" id="PTHR43475:SF1">
    <property type="entry name" value="METHYLTHIORIBOSE-1-PHOSPHATE ISOMERASE"/>
    <property type="match status" value="1"/>
</dbReference>
<accession>A0AAP6JGH1</accession>
<proteinExistence type="inferred from homology"/>
<dbReference type="InterPro" id="IPR000649">
    <property type="entry name" value="IF-2B-related"/>
</dbReference>
<comment type="catalytic activity">
    <reaction evidence="2">
        <text>5-deoxy-alpha-D-ribose 1-phosphate = 5-deoxy-D-ribulose 1-phosphate</text>
        <dbReference type="Rhea" id="RHEA:61296"/>
        <dbReference type="ChEBI" id="CHEBI:58749"/>
        <dbReference type="ChEBI" id="CHEBI:144504"/>
    </reaction>
    <physiologicalReaction direction="left-to-right" evidence="2">
        <dbReference type="Rhea" id="RHEA:61297"/>
    </physiologicalReaction>
</comment>
<evidence type="ECO:0000313" key="7">
    <source>
        <dbReference type="Proteomes" id="UP001302316"/>
    </source>
</evidence>
<dbReference type="FunFam" id="3.40.50.10470:FF:000006">
    <property type="entry name" value="Methylthioribose-1-phosphate isomerase"/>
    <property type="match status" value="1"/>
</dbReference>
<dbReference type="NCBIfam" id="TIGR00524">
    <property type="entry name" value="eIF-2B_rel"/>
    <property type="match status" value="1"/>
</dbReference>
<evidence type="ECO:0000256" key="5">
    <source>
        <dbReference type="HAMAP-Rule" id="MF_01678"/>
    </source>
</evidence>
<keyword evidence="1 5" id="KW-0413">Isomerase</keyword>
<dbReference type="Gene3D" id="1.20.120.420">
    <property type="entry name" value="translation initiation factor eif-2b, domain 1"/>
    <property type="match status" value="1"/>
</dbReference>
<dbReference type="InterPro" id="IPR005251">
    <property type="entry name" value="IF-M1Pi"/>
</dbReference>
<keyword evidence="5" id="KW-0028">Amino-acid biosynthesis</keyword>